<proteinExistence type="predicted"/>
<evidence type="ECO:0000313" key="1">
    <source>
        <dbReference type="EMBL" id="KAH7907798.1"/>
    </source>
</evidence>
<reference evidence="1" key="1">
    <citation type="journal article" date="2021" name="New Phytol.">
        <title>Evolutionary innovations through gain and loss of genes in the ectomycorrhizal Boletales.</title>
        <authorList>
            <person name="Wu G."/>
            <person name="Miyauchi S."/>
            <person name="Morin E."/>
            <person name="Kuo A."/>
            <person name="Drula E."/>
            <person name="Varga T."/>
            <person name="Kohler A."/>
            <person name="Feng B."/>
            <person name="Cao Y."/>
            <person name="Lipzen A."/>
            <person name="Daum C."/>
            <person name="Hundley H."/>
            <person name="Pangilinan J."/>
            <person name="Johnson J."/>
            <person name="Barry K."/>
            <person name="LaButti K."/>
            <person name="Ng V."/>
            <person name="Ahrendt S."/>
            <person name="Min B."/>
            <person name="Choi I.G."/>
            <person name="Park H."/>
            <person name="Plett J.M."/>
            <person name="Magnuson J."/>
            <person name="Spatafora J.W."/>
            <person name="Nagy L.G."/>
            <person name="Henrissat B."/>
            <person name="Grigoriev I.V."/>
            <person name="Yang Z.L."/>
            <person name="Xu J."/>
            <person name="Martin F.M."/>
        </authorList>
    </citation>
    <scope>NUCLEOTIDE SEQUENCE</scope>
    <source>
        <strain evidence="1">ATCC 28755</strain>
    </source>
</reference>
<accession>A0ACB8A572</accession>
<sequence>MQPLILYDIPSKLPGNTWSPNPAKPRFVLSYKGLPYETLWVEFPDIAETMKDIGAQPSKNADGSETYTVPVLKDPNTQSIITDSFAIAEYLEKTYPAKPIFPNNSNALIRVFDPAFGAANQAAIKLIMRRTTDILNPRSKDYFIRARTKMFRLARWEDLAPDGERRDTDWANLKKGLETVNGWYEKSDGQWIMGNTFSYADIIVACRIFWYKNVLTDEEWRELSSWNDGRWARLVEEAEKECNLR</sequence>
<evidence type="ECO:0000313" key="2">
    <source>
        <dbReference type="Proteomes" id="UP000790377"/>
    </source>
</evidence>
<comment type="caution">
    <text evidence="1">The sequence shown here is derived from an EMBL/GenBank/DDBJ whole genome shotgun (WGS) entry which is preliminary data.</text>
</comment>
<protein>
    <submittedName>
        <fullName evidence="1">Uncharacterized protein</fullName>
    </submittedName>
</protein>
<name>A0ACB8A572_9AGAM</name>
<organism evidence="1 2">
    <name type="scientific">Hygrophoropsis aurantiaca</name>
    <dbReference type="NCBI Taxonomy" id="72124"/>
    <lineage>
        <taxon>Eukaryota</taxon>
        <taxon>Fungi</taxon>
        <taxon>Dikarya</taxon>
        <taxon>Basidiomycota</taxon>
        <taxon>Agaricomycotina</taxon>
        <taxon>Agaricomycetes</taxon>
        <taxon>Agaricomycetidae</taxon>
        <taxon>Boletales</taxon>
        <taxon>Coniophorineae</taxon>
        <taxon>Hygrophoropsidaceae</taxon>
        <taxon>Hygrophoropsis</taxon>
    </lineage>
</organism>
<dbReference type="EMBL" id="MU267870">
    <property type="protein sequence ID" value="KAH7907798.1"/>
    <property type="molecule type" value="Genomic_DNA"/>
</dbReference>
<gene>
    <name evidence="1" type="ORF">BJ138DRAFT_1013958</name>
</gene>
<keyword evidence="2" id="KW-1185">Reference proteome</keyword>
<dbReference type="Proteomes" id="UP000790377">
    <property type="component" value="Unassembled WGS sequence"/>
</dbReference>